<dbReference type="Pfam" id="PF02321">
    <property type="entry name" value="OEP"/>
    <property type="match status" value="2"/>
</dbReference>
<keyword evidence="5" id="KW-0812">Transmembrane</keyword>
<dbReference type="STRING" id="1038014.SAMN04487910_2133"/>
<dbReference type="PANTHER" id="PTHR30026:SF20">
    <property type="entry name" value="OUTER MEMBRANE PROTEIN TOLC"/>
    <property type="match status" value="1"/>
</dbReference>
<evidence type="ECO:0000256" key="8">
    <source>
        <dbReference type="SAM" id="Coils"/>
    </source>
</evidence>
<keyword evidence="6" id="KW-0472">Membrane</keyword>
<dbReference type="EMBL" id="FOAB01000003">
    <property type="protein sequence ID" value="SEL24195.1"/>
    <property type="molecule type" value="Genomic_DNA"/>
</dbReference>
<keyword evidence="11" id="KW-1185">Reference proteome</keyword>
<dbReference type="SUPFAM" id="SSF56954">
    <property type="entry name" value="Outer membrane efflux proteins (OEP)"/>
    <property type="match status" value="1"/>
</dbReference>
<dbReference type="InterPro" id="IPR003423">
    <property type="entry name" value="OMP_efflux"/>
</dbReference>
<keyword evidence="9" id="KW-0732">Signal</keyword>
<proteinExistence type="inferred from homology"/>
<keyword evidence="7" id="KW-0998">Cell outer membrane</keyword>
<dbReference type="PANTHER" id="PTHR30026">
    <property type="entry name" value="OUTER MEMBRANE PROTEIN TOLC"/>
    <property type="match status" value="1"/>
</dbReference>
<keyword evidence="4" id="KW-1134">Transmembrane beta strand</keyword>
<dbReference type="RefSeq" id="WP_091408108.1">
    <property type="nucleotide sequence ID" value="NZ_FOAB01000003.1"/>
</dbReference>
<evidence type="ECO:0000256" key="4">
    <source>
        <dbReference type="ARBA" id="ARBA00022452"/>
    </source>
</evidence>
<evidence type="ECO:0000313" key="10">
    <source>
        <dbReference type="EMBL" id="SEL24195.1"/>
    </source>
</evidence>
<name>A0A1H7NMJ8_AQUAM</name>
<feature type="coiled-coil region" evidence="8">
    <location>
        <begin position="191"/>
        <end position="242"/>
    </location>
</feature>
<comment type="subcellular location">
    <subcellularLocation>
        <location evidence="1">Cell outer membrane</location>
    </subcellularLocation>
</comment>
<dbReference type="GO" id="GO:0009279">
    <property type="term" value="C:cell outer membrane"/>
    <property type="evidence" value="ECO:0007669"/>
    <property type="project" value="UniProtKB-SubCell"/>
</dbReference>
<keyword evidence="3" id="KW-0813">Transport</keyword>
<dbReference type="GO" id="GO:1990281">
    <property type="term" value="C:efflux pump complex"/>
    <property type="evidence" value="ECO:0007669"/>
    <property type="project" value="TreeGrafter"/>
</dbReference>
<feature type="signal peptide" evidence="9">
    <location>
        <begin position="1"/>
        <end position="20"/>
    </location>
</feature>
<dbReference type="OrthoDB" id="367883at2"/>
<evidence type="ECO:0000256" key="1">
    <source>
        <dbReference type="ARBA" id="ARBA00004442"/>
    </source>
</evidence>
<evidence type="ECO:0000256" key="6">
    <source>
        <dbReference type="ARBA" id="ARBA00023136"/>
    </source>
</evidence>
<comment type="similarity">
    <text evidence="2">Belongs to the outer membrane factor (OMF) (TC 1.B.17) family.</text>
</comment>
<evidence type="ECO:0000256" key="5">
    <source>
        <dbReference type="ARBA" id="ARBA00022692"/>
    </source>
</evidence>
<dbReference type="Proteomes" id="UP000198521">
    <property type="component" value="Unassembled WGS sequence"/>
</dbReference>
<reference evidence="10 11" key="1">
    <citation type="submission" date="2016-10" db="EMBL/GenBank/DDBJ databases">
        <authorList>
            <person name="de Groot N.N."/>
        </authorList>
    </citation>
    <scope>NUCLEOTIDE SEQUENCE [LARGE SCALE GENOMIC DNA]</scope>
    <source>
        <strain evidence="10 11">DSM 25232</strain>
    </source>
</reference>
<accession>A0A1H7NMJ8</accession>
<dbReference type="GO" id="GO:0015562">
    <property type="term" value="F:efflux transmembrane transporter activity"/>
    <property type="evidence" value="ECO:0007669"/>
    <property type="project" value="InterPro"/>
</dbReference>
<dbReference type="AlphaFoldDB" id="A0A1H7NMJ8"/>
<evidence type="ECO:0000256" key="7">
    <source>
        <dbReference type="ARBA" id="ARBA00023237"/>
    </source>
</evidence>
<evidence type="ECO:0000313" key="11">
    <source>
        <dbReference type="Proteomes" id="UP000198521"/>
    </source>
</evidence>
<evidence type="ECO:0000256" key="9">
    <source>
        <dbReference type="SAM" id="SignalP"/>
    </source>
</evidence>
<dbReference type="InterPro" id="IPR051906">
    <property type="entry name" value="TolC-like"/>
</dbReference>
<evidence type="ECO:0000256" key="2">
    <source>
        <dbReference type="ARBA" id="ARBA00007613"/>
    </source>
</evidence>
<protein>
    <submittedName>
        <fullName evidence="10">Outer membrane protein TolC</fullName>
    </submittedName>
</protein>
<keyword evidence="8" id="KW-0175">Coiled coil</keyword>
<dbReference type="Gene3D" id="1.20.1600.10">
    <property type="entry name" value="Outer membrane efflux proteins (OEP)"/>
    <property type="match status" value="1"/>
</dbReference>
<dbReference type="GO" id="GO:0015288">
    <property type="term" value="F:porin activity"/>
    <property type="evidence" value="ECO:0007669"/>
    <property type="project" value="TreeGrafter"/>
</dbReference>
<sequence length="473" mass="53307">MRNNLWSICFFSLFTTFSFAQETPVSSQYSFTLDEAIEFALENSYQSINARRDVAKALKQKWETTATGLPQINAAIDYQNQLKQPVSLLPASAFDSRESTINTVEEFFDLTANGSPDPLDGFIPVVFGTKQQLTASATLSQLLFDGSYLVGLEAAKSFLQYTNDSQEKTQLNVRESVINAYGSVLVSDESIKILQNNKAALEKNYEERKKIFENGLAEEEDVEQLQITLLQITNQLNNAQRLSKIALQMFNLTIGVDVDSNTVLSDNLDNLTIKNVDTSVGLKPFIIENNVDYRLGYLLTEQRRLELKLEKSKALPTLSAFVNYGTQANSDTFTFLENEQRWFQSSILGVSLNIPIFSSLGRSAKTQQARIAFEQANTSFTEVQQQIQLQYNSTVSDYQLSLETYETSKQNLALAERIENKNQIKYTEGLASSFELRQAQLQLYSVQQEVLQAMLTIINNKAKLESIQNTPNN</sequence>
<organism evidence="10 11">
    <name type="scientific">Aquimarina amphilecti</name>
    <dbReference type="NCBI Taxonomy" id="1038014"/>
    <lineage>
        <taxon>Bacteria</taxon>
        <taxon>Pseudomonadati</taxon>
        <taxon>Bacteroidota</taxon>
        <taxon>Flavobacteriia</taxon>
        <taxon>Flavobacteriales</taxon>
        <taxon>Flavobacteriaceae</taxon>
        <taxon>Aquimarina</taxon>
    </lineage>
</organism>
<feature type="chain" id="PRO_5011777467" evidence="9">
    <location>
        <begin position="21"/>
        <end position="473"/>
    </location>
</feature>
<gene>
    <name evidence="10" type="ORF">SAMN04487910_2133</name>
</gene>
<evidence type="ECO:0000256" key="3">
    <source>
        <dbReference type="ARBA" id="ARBA00022448"/>
    </source>
</evidence>